<feature type="signal peptide" evidence="1">
    <location>
        <begin position="1"/>
        <end position="21"/>
    </location>
</feature>
<reference evidence="2" key="1">
    <citation type="submission" date="2019-03" db="EMBL/GenBank/DDBJ databases">
        <title>WGS assembly of Setaria viridis.</title>
        <authorList>
            <person name="Huang P."/>
            <person name="Jenkins J."/>
            <person name="Grimwood J."/>
            <person name="Barry K."/>
            <person name="Healey A."/>
            <person name="Mamidi S."/>
            <person name="Sreedasyam A."/>
            <person name="Shu S."/>
            <person name="Feldman M."/>
            <person name="Wu J."/>
            <person name="Yu Y."/>
            <person name="Chen C."/>
            <person name="Johnson J."/>
            <person name="Rokhsar D."/>
            <person name="Baxter I."/>
            <person name="Schmutz J."/>
            <person name="Brutnell T."/>
            <person name="Kellogg E."/>
        </authorList>
    </citation>
    <scope>NUCLEOTIDE SEQUENCE [LARGE SCALE GENOMIC DNA]</scope>
</reference>
<evidence type="ECO:0000313" key="2">
    <source>
        <dbReference type="EMBL" id="TKW01803.1"/>
    </source>
</evidence>
<proteinExistence type="predicted"/>
<evidence type="ECO:0000256" key="1">
    <source>
        <dbReference type="SAM" id="SignalP"/>
    </source>
</evidence>
<accession>A0A4U6TLE4</accession>
<dbReference type="Gramene" id="TKW01803">
    <property type="protein sequence ID" value="TKW01803"/>
    <property type="gene ID" value="SEVIR_8G202650v2"/>
</dbReference>
<dbReference type="EMBL" id="CM016559">
    <property type="protein sequence ID" value="TKW01803.1"/>
    <property type="molecule type" value="Genomic_DNA"/>
</dbReference>
<evidence type="ECO:0000313" key="3">
    <source>
        <dbReference type="Proteomes" id="UP000298652"/>
    </source>
</evidence>
<name>A0A4U6TLE4_SETVI</name>
<keyword evidence="1" id="KW-0732">Signal</keyword>
<protein>
    <recommendedName>
        <fullName evidence="4">Secreted protein</fullName>
    </recommendedName>
</protein>
<organism evidence="2 3">
    <name type="scientific">Setaria viridis</name>
    <name type="common">Green bristlegrass</name>
    <name type="synonym">Setaria italica subsp. viridis</name>
    <dbReference type="NCBI Taxonomy" id="4556"/>
    <lineage>
        <taxon>Eukaryota</taxon>
        <taxon>Viridiplantae</taxon>
        <taxon>Streptophyta</taxon>
        <taxon>Embryophyta</taxon>
        <taxon>Tracheophyta</taxon>
        <taxon>Spermatophyta</taxon>
        <taxon>Magnoliopsida</taxon>
        <taxon>Liliopsida</taxon>
        <taxon>Poales</taxon>
        <taxon>Poaceae</taxon>
        <taxon>PACMAD clade</taxon>
        <taxon>Panicoideae</taxon>
        <taxon>Panicodae</taxon>
        <taxon>Paniceae</taxon>
        <taxon>Cenchrinae</taxon>
        <taxon>Setaria</taxon>
    </lineage>
</organism>
<evidence type="ECO:0008006" key="4">
    <source>
        <dbReference type="Google" id="ProtNLM"/>
    </source>
</evidence>
<keyword evidence="3" id="KW-1185">Reference proteome</keyword>
<feature type="chain" id="PRO_5020566436" description="Secreted protein" evidence="1">
    <location>
        <begin position="22"/>
        <end position="220"/>
    </location>
</feature>
<sequence length="220" mass="24541">MVSPSWRLMSVTQVLLCSASASFLCFPLDSIYRFGAMSFGLIPCPHAECQKLVLRPLPTTIVVQAANSRLSVSSHGTSVPIHVFCGESHSCHIQRSLKALANLCRFRTPNPPFSLGKQVLVQLTLHLPPVSVASPAQMKRFLILSSSSRTSVDAFRTVSRYSGCAERTVFVRQTRPAWERLRLCHPDSFCAVLSNIGWKSSFLRRLIARGRPRYRIGKRV</sequence>
<dbReference type="Proteomes" id="UP000298652">
    <property type="component" value="Chromosome 8"/>
</dbReference>
<gene>
    <name evidence="2" type="ORF">SEVIR_8G202650v2</name>
</gene>
<dbReference type="AlphaFoldDB" id="A0A4U6TLE4"/>